<dbReference type="InterPro" id="IPR019979">
    <property type="entry name" value="Ribosomal_uS17_CS"/>
</dbReference>
<organism evidence="6">
    <name type="scientific">hydrothermal vent metagenome</name>
    <dbReference type="NCBI Taxonomy" id="652676"/>
    <lineage>
        <taxon>unclassified sequences</taxon>
        <taxon>metagenomes</taxon>
        <taxon>ecological metagenomes</taxon>
    </lineage>
</organism>
<dbReference type="HAMAP" id="MF_01345_B">
    <property type="entry name" value="Ribosomal_uS17_B"/>
    <property type="match status" value="1"/>
</dbReference>
<dbReference type="CDD" id="cd00364">
    <property type="entry name" value="Ribosomal_uS17"/>
    <property type="match status" value="1"/>
</dbReference>
<dbReference type="PANTHER" id="PTHR10744">
    <property type="entry name" value="40S RIBOSOMAL PROTEIN S11 FAMILY MEMBER"/>
    <property type="match status" value="1"/>
</dbReference>
<dbReference type="Pfam" id="PF00366">
    <property type="entry name" value="Ribosomal_S17"/>
    <property type="match status" value="1"/>
</dbReference>
<dbReference type="GO" id="GO:0019843">
    <property type="term" value="F:rRNA binding"/>
    <property type="evidence" value="ECO:0007669"/>
    <property type="project" value="UniProtKB-KW"/>
</dbReference>
<dbReference type="AlphaFoldDB" id="A0A3B1DC44"/>
<dbReference type="GO" id="GO:0022627">
    <property type="term" value="C:cytosolic small ribosomal subunit"/>
    <property type="evidence" value="ECO:0007669"/>
    <property type="project" value="TreeGrafter"/>
</dbReference>
<dbReference type="PROSITE" id="PS00056">
    <property type="entry name" value="RIBOSOMAL_S17"/>
    <property type="match status" value="1"/>
</dbReference>
<dbReference type="InterPro" id="IPR012340">
    <property type="entry name" value="NA-bd_OB-fold"/>
</dbReference>
<evidence type="ECO:0000256" key="2">
    <source>
        <dbReference type="ARBA" id="ARBA00022730"/>
    </source>
</evidence>
<dbReference type="GO" id="GO:0003735">
    <property type="term" value="F:structural constituent of ribosome"/>
    <property type="evidence" value="ECO:0007669"/>
    <property type="project" value="InterPro"/>
</dbReference>
<keyword evidence="5" id="KW-0687">Ribonucleoprotein</keyword>
<protein>
    <submittedName>
        <fullName evidence="6">SSU ribosomal protein S17p (S11e)</fullName>
    </submittedName>
</protein>
<dbReference type="NCBIfam" id="TIGR03635">
    <property type="entry name" value="uS17_bact"/>
    <property type="match status" value="1"/>
</dbReference>
<keyword evidence="4 6" id="KW-0689">Ribosomal protein</keyword>
<accession>A0A3B1DC44</accession>
<reference evidence="6" key="1">
    <citation type="submission" date="2018-06" db="EMBL/GenBank/DDBJ databases">
        <authorList>
            <person name="Zhirakovskaya E."/>
        </authorList>
    </citation>
    <scope>NUCLEOTIDE SEQUENCE</scope>
</reference>
<gene>
    <name evidence="6" type="ORF">MNBD_NITROSPINAE05-1405</name>
</gene>
<comment type="similarity">
    <text evidence="1">Belongs to the universal ribosomal protein uS17 family.</text>
</comment>
<dbReference type="NCBIfam" id="NF004123">
    <property type="entry name" value="PRK05610.1"/>
    <property type="match status" value="1"/>
</dbReference>
<dbReference type="PANTHER" id="PTHR10744:SF1">
    <property type="entry name" value="SMALL RIBOSOMAL SUBUNIT PROTEIN US17M"/>
    <property type="match status" value="1"/>
</dbReference>
<dbReference type="SUPFAM" id="SSF50249">
    <property type="entry name" value="Nucleic acid-binding proteins"/>
    <property type="match status" value="1"/>
</dbReference>
<keyword evidence="3" id="KW-0694">RNA-binding</keyword>
<proteinExistence type="inferred from homology"/>
<dbReference type="Gene3D" id="2.40.50.140">
    <property type="entry name" value="Nucleic acid-binding proteins"/>
    <property type="match status" value="1"/>
</dbReference>
<dbReference type="EMBL" id="UOGG01000080">
    <property type="protein sequence ID" value="VAX29285.1"/>
    <property type="molecule type" value="Genomic_DNA"/>
</dbReference>
<dbReference type="InterPro" id="IPR000266">
    <property type="entry name" value="Ribosomal_uS17"/>
</dbReference>
<evidence type="ECO:0000256" key="1">
    <source>
        <dbReference type="ARBA" id="ARBA00010254"/>
    </source>
</evidence>
<name>A0A3B1DC44_9ZZZZ</name>
<dbReference type="InterPro" id="IPR019984">
    <property type="entry name" value="Ribosomal_uS17_bact/chlr"/>
</dbReference>
<evidence type="ECO:0000256" key="5">
    <source>
        <dbReference type="ARBA" id="ARBA00023274"/>
    </source>
</evidence>
<dbReference type="GO" id="GO:0006412">
    <property type="term" value="P:translation"/>
    <property type="evidence" value="ECO:0007669"/>
    <property type="project" value="InterPro"/>
</dbReference>
<keyword evidence="2" id="KW-0699">rRNA-binding</keyword>
<sequence length="93" mass="10691">MKSAVNRKTLTGTVVSNKMDKTAVITVVRQFAHPTLKKVVKTTKRYQVHDEKNECQPGDFVSVRETRPISKNKRWRLIEILKRATLVEQGQAK</sequence>
<evidence type="ECO:0000256" key="4">
    <source>
        <dbReference type="ARBA" id="ARBA00022980"/>
    </source>
</evidence>
<evidence type="ECO:0000313" key="6">
    <source>
        <dbReference type="EMBL" id="VAX29285.1"/>
    </source>
</evidence>
<dbReference type="PRINTS" id="PR00973">
    <property type="entry name" value="RIBOSOMALS17"/>
</dbReference>
<evidence type="ECO:0000256" key="3">
    <source>
        <dbReference type="ARBA" id="ARBA00022884"/>
    </source>
</evidence>